<feature type="domain" description="Extensin-like C-terminal" evidence="3">
    <location>
        <begin position="112"/>
        <end position="191"/>
    </location>
</feature>
<evidence type="ECO:0000256" key="2">
    <source>
        <dbReference type="SAM" id="SignalP"/>
    </source>
</evidence>
<dbReference type="EMBL" id="BAABAB010000026">
    <property type="protein sequence ID" value="GAA3630027.1"/>
    <property type="molecule type" value="Genomic_DNA"/>
</dbReference>
<feature type="chain" id="PRO_5046886414" description="Extensin-like C-terminal domain-containing protein" evidence="2">
    <location>
        <begin position="21"/>
        <end position="268"/>
    </location>
</feature>
<protein>
    <recommendedName>
        <fullName evidence="3">Extensin-like C-terminal domain-containing protein</fullName>
    </recommendedName>
</protein>
<keyword evidence="5" id="KW-1185">Reference proteome</keyword>
<name>A0ABP7AD92_9ACTN</name>
<feature type="compositionally biased region" description="Polar residues" evidence="1">
    <location>
        <begin position="34"/>
        <end position="44"/>
    </location>
</feature>
<dbReference type="PROSITE" id="PS51257">
    <property type="entry name" value="PROKAR_LIPOPROTEIN"/>
    <property type="match status" value="1"/>
</dbReference>
<dbReference type="RefSeq" id="WP_344807018.1">
    <property type="nucleotide sequence ID" value="NZ_BAABAB010000026.1"/>
</dbReference>
<evidence type="ECO:0000256" key="1">
    <source>
        <dbReference type="SAM" id="MobiDB-lite"/>
    </source>
</evidence>
<sequence>MIGRRQLLRVGAGLALGAGAAATGCSPGTGPNPDDSTGARSQPSCVPRSALDPHGDIAGLPLVYEISRRPTTFWFDGAFHDQLTERAKALPASLGKPAGQLRTYGSWISGSGRCTSWHNAGRAFDLAQIRTADGRLVSCRYDLWSAESGAALERRLQAYWRVAASLHLRFAYVLTYLYDARHHNHIHVDNGRSGAELSTFSSRSRVQVHAVQAIATYLWRREVPITGRWDRATRTATGAILADLGLPGSLTDAGSWRGFLTDARTRGT</sequence>
<proteinExistence type="predicted"/>
<evidence type="ECO:0000313" key="5">
    <source>
        <dbReference type="Proteomes" id="UP001501490"/>
    </source>
</evidence>
<gene>
    <name evidence="4" type="ORF">GCM10022236_35510</name>
</gene>
<dbReference type="PROSITE" id="PS51318">
    <property type="entry name" value="TAT"/>
    <property type="match status" value="1"/>
</dbReference>
<dbReference type="Pfam" id="PF06904">
    <property type="entry name" value="Extensin-like_C"/>
    <property type="match status" value="1"/>
</dbReference>
<feature type="signal peptide" evidence="2">
    <location>
        <begin position="1"/>
        <end position="20"/>
    </location>
</feature>
<dbReference type="InterPro" id="IPR009683">
    <property type="entry name" value="Extensin-like_C"/>
</dbReference>
<evidence type="ECO:0000259" key="3">
    <source>
        <dbReference type="Pfam" id="PF06904"/>
    </source>
</evidence>
<evidence type="ECO:0000313" key="4">
    <source>
        <dbReference type="EMBL" id="GAA3630027.1"/>
    </source>
</evidence>
<organism evidence="4 5">
    <name type="scientific">Microlunatus ginsengisoli</name>
    <dbReference type="NCBI Taxonomy" id="363863"/>
    <lineage>
        <taxon>Bacteria</taxon>
        <taxon>Bacillati</taxon>
        <taxon>Actinomycetota</taxon>
        <taxon>Actinomycetes</taxon>
        <taxon>Propionibacteriales</taxon>
        <taxon>Propionibacteriaceae</taxon>
        <taxon>Microlunatus</taxon>
    </lineage>
</organism>
<reference evidence="5" key="1">
    <citation type="journal article" date="2019" name="Int. J. Syst. Evol. Microbiol.">
        <title>The Global Catalogue of Microorganisms (GCM) 10K type strain sequencing project: providing services to taxonomists for standard genome sequencing and annotation.</title>
        <authorList>
            <consortium name="The Broad Institute Genomics Platform"/>
            <consortium name="The Broad Institute Genome Sequencing Center for Infectious Disease"/>
            <person name="Wu L."/>
            <person name="Ma J."/>
        </authorList>
    </citation>
    <scope>NUCLEOTIDE SEQUENCE [LARGE SCALE GENOMIC DNA]</scope>
    <source>
        <strain evidence="5">JCM 16929</strain>
    </source>
</reference>
<feature type="region of interest" description="Disordered" evidence="1">
    <location>
        <begin position="22"/>
        <end position="52"/>
    </location>
</feature>
<keyword evidence="2" id="KW-0732">Signal</keyword>
<dbReference type="InterPro" id="IPR006311">
    <property type="entry name" value="TAT_signal"/>
</dbReference>
<dbReference type="Proteomes" id="UP001501490">
    <property type="component" value="Unassembled WGS sequence"/>
</dbReference>
<comment type="caution">
    <text evidence="4">The sequence shown here is derived from an EMBL/GenBank/DDBJ whole genome shotgun (WGS) entry which is preliminary data.</text>
</comment>
<accession>A0ABP7AD92</accession>